<evidence type="ECO:0000313" key="2">
    <source>
        <dbReference type="EMBL" id="KAH7368479.1"/>
    </source>
</evidence>
<dbReference type="Proteomes" id="UP000813385">
    <property type="component" value="Unassembled WGS sequence"/>
</dbReference>
<evidence type="ECO:0000256" key="1">
    <source>
        <dbReference type="SAM" id="MobiDB-lite"/>
    </source>
</evidence>
<organism evidence="2 3">
    <name type="scientific">Plectosphaerella cucumerina</name>
    <dbReference type="NCBI Taxonomy" id="40658"/>
    <lineage>
        <taxon>Eukaryota</taxon>
        <taxon>Fungi</taxon>
        <taxon>Dikarya</taxon>
        <taxon>Ascomycota</taxon>
        <taxon>Pezizomycotina</taxon>
        <taxon>Sordariomycetes</taxon>
        <taxon>Hypocreomycetidae</taxon>
        <taxon>Glomerellales</taxon>
        <taxon>Plectosphaerellaceae</taxon>
        <taxon>Plectosphaerella</taxon>
    </lineage>
</organism>
<protein>
    <submittedName>
        <fullName evidence="2">Uncharacterized protein</fullName>
    </submittedName>
</protein>
<gene>
    <name evidence="2" type="ORF">B0T11DRAFT_296132</name>
</gene>
<evidence type="ECO:0000313" key="3">
    <source>
        <dbReference type="Proteomes" id="UP000813385"/>
    </source>
</evidence>
<dbReference type="EMBL" id="JAGPXD010000002">
    <property type="protein sequence ID" value="KAH7368479.1"/>
    <property type="molecule type" value="Genomic_DNA"/>
</dbReference>
<reference evidence="2" key="1">
    <citation type="journal article" date="2021" name="Nat. Commun.">
        <title>Genetic determinants of endophytism in the Arabidopsis root mycobiome.</title>
        <authorList>
            <person name="Mesny F."/>
            <person name="Miyauchi S."/>
            <person name="Thiergart T."/>
            <person name="Pickel B."/>
            <person name="Atanasova L."/>
            <person name="Karlsson M."/>
            <person name="Huettel B."/>
            <person name="Barry K.W."/>
            <person name="Haridas S."/>
            <person name="Chen C."/>
            <person name="Bauer D."/>
            <person name="Andreopoulos W."/>
            <person name="Pangilinan J."/>
            <person name="LaButti K."/>
            <person name="Riley R."/>
            <person name="Lipzen A."/>
            <person name="Clum A."/>
            <person name="Drula E."/>
            <person name="Henrissat B."/>
            <person name="Kohler A."/>
            <person name="Grigoriev I.V."/>
            <person name="Martin F.M."/>
            <person name="Hacquard S."/>
        </authorList>
    </citation>
    <scope>NUCLEOTIDE SEQUENCE</scope>
    <source>
        <strain evidence="2">MPI-CAGE-AT-0016</strain>
    </source>
</reference>
<sequence>MSAVVAEHRRGSVHDCDDISVPSLGPRGDGVKGKDRIGAEGAAAQEFTQIMASSSIITGTGATLFTSVSSNPVSPGSSSPPLNQPRPAEFVPPTRPSSTPFPHPDHRISSFCCDEMATDADPLGLQDQGLTEMAAVRLDDPALSHPAPTFKSLPAEIHESILDHIFGYRISMVVKPSAHRRWNKSLRYARRKELSDLALVNRMYQGLVQKRLFQHLRIKGKTHSFLDMVSFLHLRTHILPYPQHIEVWFPVFQQNPRQPSEQSSKYTSPDVNMLLENVFSIIGRFLPNVSVLTLDGGDRRKAPQINFWSCSYPVGLPVLTSVRSLITKGQWNLMRTEHDFAHVFAALPYLTEWQGSYSKPKSKAHLSLAAFLPIFPPALKHLNIVMEPDLKREIVTASSAIKVMNSSVHFCGRLAYAARGLENLSYTGRACPLFFDRLVSGVDPRNSNMKSVDITLKNCCHTLRTIGESGSGMQNMHFIRAFELLVLSAIKALPKLPNLTYLRIRFIDLDCFFPALNPFFTIKDGFCTGVWSEKIVEALNEARPSTRFENLSDTFGEVSMSHDGQLVFNPASYNAHITSLKLDNYATIAPIIALP</sequence>
<comment type="caution">
    <text evidence="2">The sequence shown here is derived from an EMBL/GenBank/DDBJ whole genome shotgun (WGS) entry which is preliminary data.</text>
</comment>
<feature type="region of interest" description="Disordered" evidence="1">
    <location>
        <begin position="1"/>
        <end position="34"/>
    </location>
</feature>
<dbReference type="OrthoDB" id="5281682at2759"/>
<feature type="compositionally biased region" description="Low complexity" evidence="1">
    <location>
        <begin position="69"/>
        <end position="81"/>
    </location>
</feature>
<keyword evidence="3" id="KW-1185">Reference proteome</keyword>
<accession>A0A8K0TJR8</accession>
<feature type="region of interest" description="Disordered" evidence="1">
    <location>
        <begin position="69"/>
        <end position="101"/>
    </location>
</feature>
<name>A0A8K0TJR8_9PEZI</name>
<dbReference type="AlphaFoldDB" id="A0A8K0TJR8"/>
<feature type="compositionally biased region" description="Basic and acidic residues" evidence="1">
    <location>
        <begin position="1"/>
        <end position="17"/>
    </location>
</feature>
<proteinExistence type="predicted"/>